<dbReference type="SUPFAM" id="SSF53850">
    <property type="entry name" value="Periplasmic binding protein-like II"/>
    <property type="match status" value="1"/>
</dbReference>
<proteinExistence type="inferred from homology"/>
<dbReference type="PIRSF" id="PIRSF017082">
    <property type="entry name" value="YflP"/>
    <property type="match status" value="1"/>
</dbReference>
<dbReference type="Gene3D" id="3.40.190.10">
    <property type="entry name" value="Periplasmic binding protein-like II"/>
    <property type="match status" value="1"/>
</dbReference>
<dbReference type="InterPro" id="IPR005064">
    <property type="entry name" value="BUG"/>
</dbReference>
<keyword evidence="2" id="KW-0732">Signal</keyword>
<dbReference type="AlphaFoldDB" id="A0A370NNL1"/>
<organism evidence="3 4">
    <name type="scientific">Cupriavidus lacunae</name>
    <dbReference type="NCBI Taxonomy" id="2666307"/>
    <lineage>
        <taxon>Bacteria</taxon>
        <taxon>Pseudomonadati</taxon>
        <taxon>Pseudomonadota</taxon>
        <taxon>Betaproteobacteria</taxon>
        <taxon>Burkholderiales</taxon>
        <taxon>Burkholderiaceae</taxon>
        <taxon>Cupriavidus</taxon>
    </lineage>
</organism>
<evidence type="ECO:0000256" key="1">
    <source>
        <dbReference type="ARBA" id="ARBA00006987"/>
    </source>
</evidence>
<protein>
    <submittedName>
        <fullName evidence="3">Tripartite tricarboxylate transporter substrate binding protein</fullName>
    </submittedName>
</protein>
<reference evidence="4" key="1">
    <citation type="submission" date="2018-06" db="EMBL/GenBank/DDBJ databases">
        <authorList>
            <person name="Feng T."/>
            <person name="Jeon C.O."/>
        </authorList>
    </citation>
    <scope>NUCLEOTIDE SEQUENCE [LARGE SCALE GENOMIC DNA]</scope>
    <source>
        <strain evidence="4">S23</strain>
    </source>
</reference>
<feature type="chain" id="PRO_5016612511" evidence="2">
    <location>
        <begin position="34"/>
        <end position="331"/>
    </location>
</feature>
<keyword evidence="4" id="KW-1185">Reference proteome</keyword>
<dbReference type="PANTHER" id="PTHR42928">
    <property type="entry name" value="TRICARBOXYLATE-BINDING PROTEIN"/>
    <property type="match status" value="1"/>
</dbReference>
<dbReference type="RefSeq" id="WP_115214447.1">
    <property type="nucleotide sequence ID" value="NZ_QKWJ01000046.1"/>
</dbReference>
<dbReference type="Proteomes" id="UP000255165">
    <property type="component" value="Unassembled WGS sequence"/>
</dbReference>
<evidence type="ECO:0000313" key="3">
    <source>
        <dbReference type="EMBL" id="RDK07201.1"/>
    </source>
</evidence>
<sequence length="331" mass="35272">MITAQLLPRLRAYALFAAALAGAVAGWTRPAAAAEWPARPVRLIVPSAAGGGTDVYARLLATTLSKSMKQSFVVENRPGASGHVGTQAVSRATPDGYTFLITANAAVAISPALYSKLPFDVERDLVPIARGVMAPMVLVATPDAGIRTFSDLIRLAKEKPGELPYGSAGEGSPPYLGVRMIEESTGARFLHVPYKGVGPAYQDLLSGRLKFMFTDLSSVQQFIKSGKLIAIAVNEKTRLLPAVPSLADAGLKGVQVWTSFSVFAPTGVPPAVLRKLSDQVVQAMKTPELTAALEAHALVPVFDTPDAFRGSLQKEREQWAAFIRRNGIHLE</sequence>
<dbReference type="PANTHER" id="PTHR42928:SF5">
    <property type="entry name" value="BLR1237 PROTEIN"/>
    <property type="match status" value="1"/>
</dbReference>
<gene>
    <name evidence="3" type="ORF">DN412_27375</name>
</gene>
<dbReference type="CDD" id="cd07012">
    <property type="entry name" value="PBP2_Bug_TTT"/>
    <property type="match status" value="1"/>
</dbReference>
<feature type="signal peptide" evidence="2">
    <location>
        <begin position="1"/>
        <end position="33"/>
    </location>
</feature>
<comment type="caution">
    <text evidence="3">The sequence shown here is derived from an EMBL/GenBank/DDBJ whole genome shotgun (WGS) entry which is preliminary data.</text>
</comment>
<dbReference type="Pfam" id="PF03401">
    <property type="entry name" value="TctC"/>
    <property type="match status" value="1"/>
</dbReference>
<name>A0A370NNL1_9BURK</name>
<comment type="similarity">
    <text evidence="1">Belongs to the UPF0065 (bug) family.</text>
</comment>
<accession>A0A370NNL1</accession>
<dbReference type="Gene3D" id="3.40.190.150">
    <property type="entry name" value="Bordetella uptake gene, domain 1"/>
    <property type="match status" value="1"/>
</dbReference>
<dbReference type="EMBL" id="QKWJ01000046">
    <property type="protein sequence ID" value="RDK07201.1"/>
    <property type="molecule type" value="Genomic_DNA"/>
</dbReference>
<dbReference type="InterPro" id="IPR042100">
    <property type="entry name" value="Bug_dom1"/>
</dbReference>
<evidence type="ECO:0000313" key="4">
    <source>
        <dbReference type="Proteomes" id="UP000255165"/>
    </source>
</evidence>
<evidence type="ECO:0000256" key="2">
    <source>
        <dbReference type="SAM" id="SignalP"/>
    </source>
</evidence>